<sequence length="149" mass="16385">MERLLKEVVIFLSLVTGIYLILTLIPVGPPTLAVSAGNQHMTAARASFCWEGIIHSKCEDTISPPELVKHHNLKPIVVSPGEEVKIAFKKVPLKDSVGISRWVSDIDAERATLNGNIFTAPDEKGIYVYSIHGSWERGSSGYAFVIEVR</sequence>
<organism evidence="1 2">
    <name type="scientific">Neobacillus notoginsengisoli</name>
    <dbReference type="NCBI Taxonomy" id="1578198"/>
    <lineage>
        <taxon>Bacteria</taxon>
        <taxon>Bacillati</taxon>
        <taxon>Bacillota</taxon>
        <taxon>Bacilli</taxon>
        <taxon>Bacillales</taxon>
        <taxon>Bacillaceae</taxon>
        <taxon>Neobacillus</taxon>
    </lineage>
</organism>
<dbReference type="Proteomes" id="UP000284416">
    <property type="component" value="Unassembled WGS sequence"/>
</dbReference>
<proteinExistence type="predicted"/>
<name>A0A417YVM4_9BACI</name>
<comment type="caution">
    <text evidence="1">The sequence shown here is derived from an EMBL/GenBank/DDBJ whole genome shotgun (WGS) entry which is preliminary data.</text>
</comment>
<dbReference type="AlphaFoldDB" id="A0A417YVM4"/>
<protein>
    <submittedName>
        <fullName evidence="1">Uncharacterized protein</fullName>
    </submittedName>
</protein>
<keyword evidence="2" id="KW-1185">Reference proteome</keyword>
<accession>A0A417YVM4</accession>
<dbReference type="EMBL" id="QWEG01000004">
    <property type="protein sequence ID" value="RHW41473.1"/>
    <property type="molecule type" value="Genomic_DNA"/>
</dbReference>
<reference evidence="1 2" key="1">
    <citation type="journal article" date="2017" name="Int. J. Syst. Evol. Microbiol.">
        <title>Bacillus notoginsengisoli sp. nov., a novel bacterium isolated from the rhizosphere of Panax notoginseng.</title>
        <authorList>
            <person name="Zhang M.Y."/>
            <person name="Cheng J."/>
            <person name="Cai Y."/>
            <person name="Zhang T.Y."/>
            <person name="Wu Y.Y."/>
            <person name="Manikprabhu D."/>
            <person name="Li W.J."/>
            <person name="Zhang Y.X."/>
        </authorList>
    </citation>
    <scope>NUCLEOTIDE SEQUENCE [LARGE SCALE GENOMIC DNA]</scope>
    <source>
        <strain evidence="1 2">JCM 30743</strain>
    </source>
</reference>
<evidence type="ECO:0000313" key="1">
    <source>
        <dbReference type="EMBL" id="RHW41473.1"/>
    </source>
</evidence>
<gene>
    <name evidence="1" type="ORF">D1B31_07020</name>
</gene>
<evidence type="ECO:0000313" key="2">
    <source>
        <dbReference type="Proteomes" id="UP000284416"/>
    </source>
</evidence>